<proteinExistence type="predicted"/>
<dbReference type="GO" id="GO:0006083">
    <property type="term" value="P:acetate metabolic process"/>
    <property type="evidence" value="ECO:0007669"/>
    <property type="project" value="InterPro"/>
</dbReference>
<dbReference type="Gene3D" id="3.40.1080.20">
    <property type="entry name" value="Acetyl-CoA hydrolase/transferase C-terminal domain"/>
    <property type="match status" value="1"/>
</dbReference>
<dbReference type="PANTHER" id="PTHR21432:SF20">
    <property type="entry name" value="ACETYL-COA HYDROLASE"/>
    <property type="match status" value="1"/>
</dbReference>
<name>A0AA36DJW9_CYLNA</name>
<sequence>MIFQNPSFAVVADSVGKRFLSGFGGQVDFIRGAALSDDGLGKPIIALPAMSKKGISKIVPYINEGAGVVTTRSHVHYVVTEYGIAQLWGKNMRQRAYELIKIAHPSKQQELEKAAFERLKFVQFLVRMQPNSTAAKRAVKRGVLVLDESPQKRMRMNAMSLRNIEAAQGGLDPVLEKTISTTLSSLSQAETLLAKTLGREAVMAGLGNMETYVDKVKGGGYRGEIQRECEGGESDFNTRKFDSDVSSISPPKRRKYTDREVNKFQMEVLKEEKALVAKKSLFLDRQLELLGEIKEMISESLHILRGKREVKKPTKQIELWNPCDGDPNVAESVESTDL</sequence>
<dbReference type="InterPro" id="IPR046433">
    <property type="entry name" value="ActCoA_hydro"/>
</dbReference>
<feature type="domain" description="Acetyl-CoA hydrolase/transferase C-terminal" evidence="1">
    <location>
        <begin position="10"/>
        <end position="115"/>
    </location>
</feature>
<dbReference type="SUPFAM" id="SSF100950">
    <property type="entry name" value="NagB/RpiA/CoA transferase-like"/>
    <property type="match status" value="1"/>
</dbReference>
<evidence type="ECO:0000313" key="3">
    <source>
        <dbReference type="Proteomes" id="UP001176961"/>
    </source>
</evidence>
<gene>
    <name evidence="2" type="ORF">CYNAS_LOCUS961</name>
</gene>
<dbReference type="PANTHER" id="PTHR21432">
    <property type="entry name" value="ACETYL-COA HYDROLASE-RELATED"/>
    <property type="match status" value="1"/>
</dbReference>
<dbReference type="InterPro" id="IPR037171">
    <property type="entry name" value="NagB/RpiA_transferase-like"/>
</dbReference>
<dbReference type="Pfam" id="PF13336">
    <property type="entry name" value="AcetylCoA_hyd_C"/>
    <property type="match status" value="1"/>
</dbReference>
<evidence type="ECO:0000313" key="2">
    <source>
        <dbReference type="EMBL" id="CAJ0588978.1"/>
    </source>
</evidence>
<dbReference type="InterPro" id="IPR026888">
    <property type="entry name" value="AcetylCoA_hyd_C"/>
</dbReference>
<dbReference type="EMBL" id="CATQJL010000001">
    <property type="protein sequence ID" value="CAJ0588978.1"/>
    <property type="molecule type" value="Genomic_DNA"/>
</dbReference>
<keyword evidence="3" id="KW-1185">Reference proteome</keyword>
<reference evidence="2" key="1">
    <citation type="submission" date="2023-07" db="EMBL/GenBank/DDBJ databases">
        <authorList>
            <consortium name="CYATHOMIX"/>
        </authorList>
    </citation>
    <scope>NUCLEOTIDE SEQUENCE</scope>
    <source>
        <strain evidence="2">N/A</strain>
    </source>
</reference>
<dbReference type="GO" id="GO:0005739">
    <property type="term" value="C:mitochondrion"/>
    <property type="evidence" value="ECO:0007669"/>
    <property type="project" value="TreeGrafter"/>
</dbReference>
<dbReference type="InterPro" id="IPR038460">
    <property type="entry name" value="AcetylCoA_hyd_C_sf"/>
</dbReference>
<comment type="caution">
    <text evidence="2">The sequence shown here is derived from an EMBL/GenBank/DDBJ whole genome shotgun (WGS) entry which is preliminary data.</text>
</comment>
<organism evidence="2 3">
    <name type="scientific">Cylicocyclus nassatus</name>
    <name type="common">Nematode worm</name>
    <dbReference type="NCBI Taxonomy" id="53992"/>
    <lineage>
        <taxon>Eukaryota</taxon>
        <taxon>Metazoa</taxon>
        <taxon>Ecdysozoa</taxon>
        <taxon>Nematoda</taxon>
        <taxon>Chromadorea</taxon>
        <taxon>Rhabditida</taxon>
        <taxon>Rhabditina</taxon>
        <taxon>Rhabditomorpha</taxon>
        <taxon>Strongyloidea</taxon>
        <taxon>Strongylidae</taxon>
        <taxon>Cylicocyclus</taxon>
    </lineage>
</organism>
<protein>
    <recommendedName>
        <fullName evidence="1">Acetyl-CoA hydrolase/transferase C-terminal domain-containing protein</fullName>
    </recommendedName>
</protein>
<dbReference type="AlphaFoldDB" id="A0AA36DJW9"/>
<evidence type="ECO:0000259" key="1">
    <source>
        <dbReference type="Pfam" id="PF13336"/>
    </source>
</evidence>
<dbReference type="GO" id="GO:0008775">
    <property type="term" value="F:acetate CoA-transferase activity"/>
    <property type="evidence" value="ECO:0007669"/>
    <property type="project" value="InterPro"/>
</dbReference>
<dbReference type="Proteomes" id="UP001176961">
    <property type="component" value="Unassembled WGS sequence"/>
</dbReference>
<accession>A0AA36DJW9</accession>